<dbReference type="RefSeq" id="WP_090716007.1">
    <property type="nucleotide sequence ID" value="NZ_CDSC02000232.1"/>
</dbReference>
<dbReference type="EMBL" id="CDSC02000232">
    <property type="protein sequence ID" value="SEH81421.1"/>
    <property type="molecule type" value="Genomic_DNA"/>
</dbReference>
<sequence>MSDKKTLEERVNEIRKQLDEHPEQYVEITHEEAEYMGAFEDDSMSMEDALASHDSVTQKDKNRPRVTDAAETAAKGEFLDIPAFVCKGIK</sequence>
<evidence type="ECO:0000313" key="2">
    <source>
        <dbReference type="Proteomes" id="UP000198988"/>
    </source>
</evidence>
<gene>
    <name evidence="1" type="ORF">BAZSYMA_ACONTIG03946_4</name>
</gene>
<accession>A0A1H6KZN3</accession>
<evidence type="ECO:0000313" key="1">
    <source>
        <dbReference type="EMBL" id="SEH81421.1"/>
    </source>
</evidence>
<proteinExistence type="predicted"/>
<organism evidence="1 2">
    <name type="scientific">Bathymodiolus azoricus thioautotrophic gill symbiont</name>
    <dbReference type="NCBI Taxonomy" id="235205"/>
    <lineage>
        <taxon>Bacteria</taxon>
        <taxon>Pseudomonadati</taxon>
        <taxon>Pseudomonadota</taxon>
        <taxon>Gammaproteobacteria</taxon>
        <taxon>sulfur-oxidizing symbionts</taxon>
    </lineage>
</organism>
<dbReference type="AlphaFoldDB" id="A0A1H6KZN3"/>
<name>A0A1H6KZN3_9GAMM</name>
<dbReference type="Proteomes" id="UP000198988">
    <property type="component" value="Unassembled WGS sequence"/>
</dbReference>
<protein>
    <submittedName>
        <fullName evidence="1">Uncharacterized protein</fullName>
    </submittedName>
</protein>
<reference evidence="2" key="1">
    <citation type="submission" date="2016-06" db="EMBL/GenBank/DDBJ databases">
        <authorList>
            <person name="Petersen J."/>
            <person name="Sayavedra L."/>
        </authorList>
    </citation>
    <scope>NUCLEOTIDE SEQUENCE [LARGE SCALE GENOMIC DNA]</scope>
    <source>
        <strain evidence="2">BazSymA</strain>
    </source>
</reference>